<proteinExistence type="predicted"/>
<evidence type="ECO:0000313" key="2">
    <source>
        <dbReference type="EMBL" id="KAF9152260.1"/>
    </source>
</evidence>
<name>A0A9P5S147_9FUNG</name>
<dbReference type="Proteomes" id="UP000748756">
    <property type="component" value="Unassembled WGS sequence"/>
</dbReference>
<evidence type="ECO:0000313" key="3">
    <source>
        <dbReference type="Proteomes" id="UP000748756"/>
    </source>
</evidence>
<sequence length="951" mass="106427">MGSKVYGNTAYGHSQDNSILSIDELQEMELARNTVETTAPGTPSPLIQSGGNPYTKPEQVSKSYLQALPTPNCGSVTTAAATIAGNRSISVGPIDVRADNWGFAMKSPVADNKPKQLGSPATIAGPPGAPKQLNIQPRPQAWFDPKDINQAPQETQDRIQSYKLRVQSRDWDESPLPQLFIVLPKSCLYDDKLTLGWDKFRFFWMCEFVEPGPGLSSYPSHVPVIDGGELSPHVGHHGGYDLVHPEEFFRKYRAALLLNLQMFKFSAKGNNNTLINRDRGEIKAGASIYSQGIAFLQMSMKLGREEIELYLDLMISHLEQLSSEITDMFQDSQKAGGRGPIPGEAAVSKEQEQLPILNDNELAMIQTYLIATTSTDSGIDQLHNQYRHVDSQGHVQWICPYHMEQLRPNFDPEAVRKAIETAGTYSAQDASIDMTNMSETKTLSIFGNTDLLRTNGVAEVALNMSKADWWANEADDARQWSFRKDFWFGLTKSHLTSLALIGYWEYSYRFLQTSAPLLNFLIENQQLQSLRVESAQGLLKPIKPTSHIESSTRLRVLDFTIDTDKDIEDIKRALAMLVSSATGLRKLRIAWSELNQGEWSTRVVAFLRTFSFKLREPVEVVVKTGEEEISMTVQDGNFQNVHLKVATMAVAEKHPMMWLKALRTLTIRDREKLDSAETRTNLMRILGPNPLLTTLHLECWAVDFRTTEESVQSVVQGVPCGLTKVVLKDSLVDEDNGIADELTLTFDLAKLKSLTSTTAPPALRSWSNDNDSSLVLAEVHAPSHEFEYSSTRAVGVDNSLFYLNYGPAIRNMHLGRRRFQELLQYLDAIQVGYKRVHLTCLAIHGYWHGLPKVLERTRTSLKLLAVRNEIVPLKADSSGSGTDVVSQTTLFVRSRIADFFRGDRLVLVHQTNASDEEVKKLMVPSRCVITFASDQAAWDRIVSDLFSANKP</sequence>
<gene>
    <name evidence="2" type="ORF">BG015_005540</name>
</gene>
<comment type="caution">
    <text evidence="2">The sequence shown here is derived from an EMBL/GenBank/DDBJ whole genome shotgun (WGS) entry which is preliminary data.</text>
</comment>
<feature type="region of interest" description="Disordered" evidence="1">
    <location>
        <begin position="36"/>
        <end position="58"/>
    </location>
</feature>
<keyword evidence="3" id="KW-1185">Reference proteome</keyword>
<evidence type="ECO:0000256" key="1">
    <source>
        <dbReference type="SAM" id="MobiDB-lite"/>
    </source>
</evidence>
<dbReference type="OrthoDB" id="2419999at2759"/>
<organism evidence="2 3">
    <name type="scientific">Linnemannia schmuckeri</name>
    <dbReference type="NCBI Taxonomy" id="64567"/>
    <lineage>
        <taxon>Eukaryota</taxon>
        <taxon>Fungi</taxon>
        <taxon>Fungi incertae sedis</taxon>
        <taxon>Mucoromycota</taxon>
        <taxon>Mortierellomycotina</taxon>
        <taxon>Mortierellomycetes</taxon>
        <taxon>Mortierellales</taxon>
        <taxon>Mortierellaceae</taxon>
        <taxon>Linnemannia</taxon>
    </lineage>
</organism>
<protein>
    <submittedName>
        <fullName evidence="2">Uncharacterized protein</fullName>
    </submittedName>
</protein>
<reference evidence="2" key="1">
    <citation type="journal article" date="2020" name="Fungal Divers.">
        <title>Resolving the Mortierellaceae phylogeny through synthesis of multi-gene phylogenetics and phylogenomics.</title>
        <authorList>
            <person name="Vandepol N."/>
            <person name="Liber J."/>
            <person name="Desiro A."/>
            <person name="Na H."/>
            <person name="Kennedy M."/>
            <person name="Barry K."/>
            <person name="Grigoriev I.V."/>
            <person name="Miller A.N."/>
            <person name="O'Donnell K."/>
            <person name="Stajich J.E."/>
            <person name="Bonito G."/>
        </authorList>
    </citation>
    <scope>NUCLEOTIDE SEQUENCE</scope>
    <source>
        <strain evidence="2">NRRL 6426</strain>
    </source>
</reference>
<dbReference type="EMBL" id="JAAAUQ010000257">
    <property type="protein sequence ID" value="KAF9152260.1"/>
    <property type="molecule type" value="Genomic_DNA"/>
</dbReference>
<dbReference type="AlphaFoldDB" id="A0A9P5S147"/>
<feature type="region of interest" description="Disordered" evidence="1">
    <location>
        <begin position="107"/>
        <end position="136"/>
    </location>
</feature>
<accession>A0A9P5S147</accession>